<dbReference type="InterPro" id="IPR004640">
    <property type="entry name" value="HscB"/>
</dbReference>
<comment type="function">
    <text evidence="3 4">Co-chaperone involved in the maturation of iron-sulfur cluster-containing proteins. Seems to help targeting proteins to be folded toward HscA.</text>
</comment>
<dbReference type="NCBIfam" id="TIGR00714">
    <property type="entry name" value="hscB"/>
    <property type="match status" value="1"/>
</dbReference>
<keyword evidence="7" id="KW-1185">Reference proteome</keyword>
<accession>A0A7C9PHJ3</accession>
<proteinExistence type="inferred from homology"/>
<dbReference type="CDD" id="cd06257">
    <property type="entry name" value="DnaJ"/>
    <property type="match status" value="1"/>
</dbReference>
<evidence type="ECO:0000313" key="6">
    <source>
        <dbReference type="EMBL" id="NDY91411.1"/>
    </source>
</evidence>
<dbReference type="PROSITE" id="PS50076">
    <property type="entry name" value="DNAJ_2"/>
    <property type="match status" value="1"/>
</dbReference>
<keyword evidence="2 4" id="KW-0143">Chaperone</keyword>
<dbReference type="GO" id="GO:0044571">
    <property type="term" value="P:[2Fe-2S] cluster assembly"/>
    <property type="evidence" value="ECO:0007669"/>
    <property type="project" value="InterPro"/>
</dbReference>
<dbReference type="Proteomes" id="UP000484255">
    <property type="component" value="Unassembled WGS sequence"/>
</dbReference>
<dbReference type="GO" id="GO:1990230">
    <property type="term" value="C:iron-sulfur cluster transfer complex"/>
    <property type="evidence" value="ECO:0007669"/>
    <property type="project" value="TreeGrafter"/>
</dbReference>
<dbReference type="Pfam" id="PF07743">
    <property type="entry name" value="HSCB_C"/>
    <property type="match status" value="1"/>
</dbReference>
<comment type="caution">
    <text evidence="6">The sequence shown here is derived from an EMBL/GenBank/DDBJ whole genome shotgun (WGS) entry which is preliminary data.</text>
</comment>
<dbReference type="SMART" id="SM00271">
    <property type="entry name" value="DnaJ"/>
    <property type="match status" value="1"/>
</dbReference>
<name>A0A7C9PHJ3_9BURK</name>
<dbReference type="SUPFAM" id="SSF47144">
    <property type="entry name" value="HSC20 (HSCB), C-terminal oligomerisation domain"/>
    <property type="match status" value="1"/>
</dbReference>
<dbReference type="Gene3D" id="1.20.1280.20">
    <property type="entry name" value="HscB, C-terminal domain"/>
    <property type="match status" value="1"/>
</dbReference>
<evidence type="ECO:0000256" key="3">
    <source>
        <dbReference type="ARBA" id="ARBA00025596"/>
    </source>
</evidence>
<dbReference type="GO" id="GO:0001671">
    <property type="term" value="F:ATPase activator activity"/>
    <property type="evidence" value="ECO:0007669"/>
    <property type="project" value="InterPro"/>
</dbReference>
<protein>
    <recommendedName>
        <fullName evidence="4">Co-chaperone protein HscB homolog</fullName>
    </recommendedName>
</protein>
<dbReference type="InterPro" id="IPR036869">
    <property type="entry name" value="J_dom_sf"/>
</dbReference>
<dbReference type="PANTHER" id="PTHR14021">
    <property type="entry name" value="IRON-SULFUR CLUSTER CO-CHAPERONE PROTEIN HSCB"/>
    <property type="match status" value="1"/>
</dbReference>
<dbReference type="SUPFAM" id="SSF46565">
    <property type="entry name" value="Chaperone J-domain"/>
    <property type="match status" value="1"/>
</dbReference>
<evidence type="ECO:0000256" key="2">
    <source>
        <dbReference type="ARBA" id="ARBA00023186"/>
    </source>
</evidence>
<gene>
    <name evidence="4 6" type="primary">hscB</name>
    <name evidence="6" type="ORF">G3A44_09430</name>
</gene>
<dbReference type="PANTHER" id="PTHR14021:SF15">
    <property type="entry name" value="IRON-SULFUR CLUSTER CO-CHAPERONE PROTEIN HSCB"/>
    <property type="match status" value="1"/>
</dbReference>
<dbReference type="InterPro" id="IPR036386">
    <property type="entry name" value="HscB_C_sf"/>
</dbReference>
<dbReference type="AlphaFoldDB" id="A0A7C9PHJ3"/>
<comment type="similarity">
    <text evidence="1 4">Belongs to the HscB family.</text>
</comment>
<dbReference type="RefSeq" id="WP_163457265.1">
    <property type="nucleotide sequence ID" value="NZ_JAAGOH010000009.1"/>
</dbReference>
<dbReference type="GO" id="GO:0051087">
    <property type="term" value="F:protein-folding chaperone binding"/>
    <property type="evidence" value="ECO:0007669"/>
    <property type="project" value="InterPro"/>
</dbReference>
<dbReference type="Gene3D" id="1.10.287.110">
    <property type="entry name" value="DnaJ domain"/>
    <property type="match status" value="1"/>
</dbReference>
<dbReference type="EMBL" id="JAAGOH010000009">
    <property type="protein sequence ID" value="NDY91411.1"/>
    <property type="molecule type" value="Genomic_DNA"/>
</dbReference>
<dbReference type="GO" id="GO:0006457">
    <property type="term" value="P:protein folding"/>
    <property type="evidence" value="ECO:0007669"/>
    <property type="project" value="UniProtKB-UniRule"/>
</dbReference>
<reference evidence="6 7" key="1">
    <citation type="submission" date="2020-02" db="EMBL/GenBank/DDBJ databases">
        <title>Ideonella bacterium strain TBM-1.</title>
        <authorList>
            <person name="Chen W.-M."/>
        </authorList>
    </citation>
    <scope>NUCLEOTIDE SEQUENCE [LARGE SCALE GENOMIC DNA]</scope>
    <source>
        <strain evidence="6 7">TBM-1</strain>
    </source>
</reference>
<evidence type="ECO:0000256" key="4">
    <source>
        <dbReference type="HAMAP-Rule" id="MF_00682"/>
    </source>
</evidence>
<dbReference type="HAMAP" id="MF_00682">
    <property type="entry name" value="HscB"/>
    <property type="match status" value="1"/>
</dbReference>
<dbReference type="InterPro" id="IPR009073">
    <property type="entry name" value="HscB_oligo_C"/>
</dbReference>
<comment type="subunit">
    <text evidence="4">Interacts with HscA and stimulates its ATPase activity.</text>
</comment>
<organism evidence="6 7">
    <name type="scientific">Ideonella livida</name>
    <dbReference type="NCBI Taxonomy" id="2707176"/>
    <lineage>
        <taxon>Bacteria</taxon>
        <taxon>Pseudomonadati</taxon>
        <taxon>Pseudomonadota</taxon>
        <taxon>Betaproteobacteria</taxon>
        <taxon>Burkholderiales</taxon>
        <taxon>Sphaerotilaceae</taxon>
        <taxon>Ideonella</taxon>
    </lineage>
</organism>
<evidence type="ECO:0000256" key="1">
    <source>
        <dbReference type="ARBA" id="ARBA00010476"/>
    </source>
</evidence>
<sequence length="172" mass="19668">MNLQDDDFTLLGLPRRFALDRAVLDERWRQLQAQVHPDRFVAEGAAAQRVAMQWAVRVNEAYRRLKDPLSRAAYLCELQGAAVEAERNTAMPAAFLMQQMSWREALEEARDLTATEVLDDEVAAEERRLLVEVARLLDQVEEPAAAAAQVRALMFVQRFRQDLARRLDAFDA</sequence>
<dbReference type="GO" id="GO:0051259">
    <property type="term" value="P:protein complex oligomerization"/>
    <property type="evidence" value="ECO:0007669"/>
    <property type="project" value="InterPro"/>
</dbReference>
<feature type="domain" description="J" evidence="5">
    <location>
        <begin position="6"/>
        <end position="78"/>
    </location>
</feature>
<evidence type="ECO:0000259" key="5">
    <source>
        <dbReference type="PROSITE" id="PS50076"/>
    </source>
</evidence>
<dbReference type="NCBIfam" id="NF002935">
    <property type="entry name" value="PRK03578.1"/>
    <property type="match status" value="1"/>
</dbReference>
<evidence type="ECO:0000313" key="7">
    <source>
        <dbReference type="Proteomes" id="UP000484255"/>
    </source>
</evidence>
<dbReference type="InterPro" id="IPR001623">
    <property type="entry name" value="DnaJ_domain"/>
</dbReference>